<evidence type="ECO:0000259" key="1">
    <source>
        <dbReference type="PROSITE" id="PS50097"/>
    </source>
</evidence>
<dbReference type="PROSITE" id="PS50097">
    <property type="entry name" value="BTB"/>
    <property type="match status" value="1"/>
</dbReference>
<dbReference type="InterPro" id="IPR051481">
    <property type="entry name" value="BTB-POZ/Galectin-3-binding"/>
</dbReference>
<dbReference type="Gene3D" id="1.25.40.420">
    <property type="match status" value="1"/>
</dbReference>
<dbReference type="Proteomes" id="UP000030746">
    <property type="component" value="Unassembled WGS sequence"/>
</dbReference>
<dbReference type="InterPro" id="IPR011705">
    <property type="entry name" value="BACK"/>
</dbReference>
<dbReference type="OrthoDB" id="2359033at2759"/>
<dbReference type="SUPFAM" id="SSF54695">
    <property type="entry name" value="POZ domain"/>
    <property type="match status" value="1"/>
</dbReference>
<keyword evidence="3" id="KW-1185">Reference proteome</keyword>
<dbReference type="AlphaFoldDB" id="V3ZQJ0"/>
<dbReference type="CTD" id="20247677"/>
<reference evidence="2 3" key="1">
    <citation type="journal article" date="2013" name="Nature">
        <title>Insights into bilaterian evolution from three spiralian genomes.</title>
        <authorList>
            <person name="Simakov O."/>
            <person name="Marletaz F."/>
            <person name="Cho S.J."/>
            <person name="Edsinger-Gonzales E."/>
            <person name="Havlak P."/>
            <person name="Hellsten U."/>
            <person name="Kuo D.H."/>
            <person name="Larsson T."/>
            <person name="Lv J."/>
            <person name="Arendt D."/>
            <person name="Savage R."/>
            <person name="Osoegawa K."/>
            <person name="de Jong P."/>
            <person name="Grimwood J."/>
            <person name="Chapman J.A."/>
            <person name="Shapiro H."/>
            <person name="Aerts A."/>
            <person name="Otillar R.P."/>
            <person name="Terry A.Y."/>
            <person name="Boore J.L."/>
            <person name="Grigoriev I.V."/>
            <person name="Lindberg D.R."/>
            <person name="Seaver E.C."/>
            <person name="Weisblat D.A."/>
            <person name="Putnam N.H."/>
            <person name="Rokhsar D.S."/>
        </authorList>
    </citation>
    <scope>NUCLEOTIDE SEQUENCE [LARGE SCALE GENOMIC DNA]</scope>
</reference>
<dbReference type="Pfam" id="PF00651">
    <property type="entry name" value="BTB"/>
    <property type="match status" value="1"/>
</dbReference>
<dbReference type="Gene3D" id="3.30.710.10">
    <property type="entry name" value="Potassium Channel Kv1.1, Chain A"/>
    <property type="match status" value="1"/>
</dbReference>
<dbReference type="HOGENOM" id="CLU_590913_0_0_1"/>
<accession>V3ZQJ0</accession>
<dbReference type="InterPro" id="IPR000210">
    <property type="entry name" value="BTB/POZ_dom"/>
</dbReference>
<dbReference type="EMBL" id="KB201890">
    <property type="protein sequence ID" value="ESO93668.1"/>
    <property type="molecule type" value="Genomic_DNA"/>
</dbReference>
<organism evidence="2 3">
    <name type="scientific">Lottia gigantea</name>
    <name type="common">Giant owl limpet</name>
    <dbReference type="NCBI Taxonomy" id="225164"/>
    <lineage>
        <taxon>Eukaryota</taxon>
        <taxon>Metazoa</taxon>
        <taxon>Spiralia</taxon>
        <taxon>Lophotrochozoa</taxon>
        <taxon>Mollusca</taxon>
        <taxon>Gastropoda</taxon>
        <taxon>Patellogastropoda</taxon>
        <taxon>Lottioidea</taxon>
        <taxon>Lottiidae</taxon>
        <taxon>Lottia</taxon>
    </lineage>
</organism>
<dbReference type="OMA" id="YCHDSAM"/>
<protein>
    <recommendedName>
        <fullName evidence="1">BTB domain-containing protein</fullName>
    </recommendedName>
</protein>
<dbReference type="Pfam" id="PF07707">
    <property type="entry name" value="BACK"/>
    <property type="match status" value="1"/>
</dbReference>
<dbReference type="RefSeq" id="XP_009055303.1">
    <property type="nucleotide sequence ID" value="XM_009057055.1"/>
</dbReference>
<dbReference type="STRING" id="225164.V3ZQJ0"/>
<feature type="domain" description="BTB" evidence="1">
    <location>
        <begin position="74"/>
        <end position="144"/>
    </location>
</feature>
<evidence type="ECO:0000313" key="2">
    <source>
        <dbReference type="EMBL" id="ESO93668.1"/>
    </source>
</evidence>
<dbReference type="InterPro" id="IPR011333">
    <property type="entry name" value="SKP1/BTB/POZ_sf"/>
</dbReference>
<proteinExistence type="predicted"/>
<name>V3ZQJ0_LOTGI</name>
<dbReference type="SMART" id="SM00225">
    <property type="entry name" value="BTB"/>
    <property type="match status" value="1"/>
</dbReference>
<sequence>MALRDRTSHVIRPRQYIHERKFKHVVTRFKKTMDEAEADQAPPPQPEIDGDNILRDEDNFILNVSQFFNQEALSDILLKIADNTYFAHKFVLAKSSEVFRTMLYDQRYTQASSPEIELNESIECQQYFDRFLKFLYTAEININVDSAVGILCLADKYNVTSLKLLCTKYMVKNTRSPKVKNALNWYSWAKALNLGDLIDQCSKTIAWNTDLILKMPEWLDMDFDFLKDLLSNSQLVVQEENCLFLALTSWLFCDQHKTNMEDHSKQLLPLIRYPQMQVSQLYEIEKLAKEDENYATFRELLLELISKAYRFRSLCPSQAELEVSFNQPFYLPRNYMSLTVDNVRMQNTLRFGIQVDVRTYVGPVPSENKEGEWKITYRKNQDSWTLQIYGHESAMINGEAEIQSSVVIYNEYDHVIQVDAAPTQICSRNNNLSMTINVPKAEEAKTMAVLIKPMPK</sequence>
<dbReference type="PANTHER" id="PTHR24410">
    <property type="entry name" value="HL07962P-RELATED"/>
    <property type="match status" value="1"/>
</dbReference>
<gene>
    <name evidence="2" type="ORF">LOTGIDRAFT_228487</name>
</gene>
<dbReference type="CDD" id="cd18292">
    <property type="entry name" value="BTB_POZ_BTBD17"/>
    <property type="match status" value="1"/>
</dbReference>
<dbReference type="GeneID" id="20247677"/>
<dbReference type="PANTHER" id="PTHR24410:SF41">
    <property type="entry name" value="HL07962P"/>
    <property type="match status" value="1"/>
</dbReference>
<dbReference type="CDD" id="cd18493">
    <property type="entry name" value="BACK_BTBD17"/>
    <property type="match status" value="1"/>
</dbReference>
<dbReference type="KEGG" id="lgi:LOTGIDRAFT_228487"/>
<evidence type="ECO:0000313" key="3">
    <source>
        <dbReference type="Proteomes" id="UP000030746"/>
    </source>
</evidence>
<dbReference type="SMART" id="SM00875">
    <property type="entry name" value="BACK"/>
    <property type="match status" value="1"/>
</dbReference>